<evidence type="ECO:0000313" key="1">
    <source>
        <dbReference type="Proteomes" id="UP000887579"/>
    </source>
</evidence>
<dbReference type="WBParaSite" id="ES5_v2.g10407.t1">
    <property type="protein sequence ID" value="ES5_v2.g10407.t1"/>
    <property type="gene ID" value="ES5_v2.g10407"/>
</dbReference>
<organism evidence="1 2">
    <name type="scientific">Panagrolaimus sp. ES5</name>
    <dbReference type="NCBI Taxonomy" id="591445"/>
    <lineage>
        <taxon>Eukaryota</taxon>
        <taxon>Metazoa</taxon>
        <taxon>Ecdysozoa</taxon>
        <taxon>Nematoda</taxon>
        <taxon>Chromadorea</taxon>
        <taxon>Rhabditida</taxon>
        <taxon>Tylenchina</taxon>
        <taxon>Panagrolaimomorpha</taxon>
        <taxon>Panagrolaimoidea</taxon>
        <taxon>Panagrolaimidae</taxon>
        <taxon>Panagrolaimus</taxon>
    </lineage>
</organism>
<proteinExistence type="predicted"/>
<evidence type="ECO:0000313" key="2">
    <source>
        <dbReference type="WBParaSite" id="ES5_v2.g10407.t1"/>
    </source>
</evidence>
<protein>
    <submittedName>
        <fullName evidence="2">Galectin</fullName>
    </submittedName>
</protein>
<accession>A0AC34F070</accession>
<reference evidence="2" key="1">
    <citation type="submission" date="2022-11" db="UniProtKB">
        <authorList>
            <consortium name="WormBaseParasite"/>
        </authorList>
    </citation>
    <scope>IDENTIFICATION</scope>
</reference>
<dbReference type="Proteomes" id="UP000887579">
    <property type="component" value="Unplaced"/>
</dbReference>
<name>A0AC34F070_9BILA</name>
<sequence>MAIINEYKAAKSYYANPKKYWYLMTCGKDGSCSDIGSDPVSFDYELWPKVKKPAAKVVENTITVMNLWEGETLEFVSQIQKTATQVWIRLDLMNAKGVYKKFKIIFGIPKQQYQMAGKKWKSAKAWSTKLTRGSNLTISIQSKESTFEILANGNNLGYTISKSVGSLGNVVFGGNWIPKKILRSDKLNETPKTFAPKFTVFQPTNVNVACKPSTIKPSAAIKYKDILKQLTQNGTISIPLLRNSMTGYGHEIIELRESLCQNSDIALIEIGAWKQGKDGKFRIYVEMWSRRFNEWNDRTMANIDSAQCKNYQITVDNYYVNFICDGTKLVSLEYGSVYFSAKSSIAYIVEQTQREIVCNK</sequence>